<dbReference type="EMBL" id="JAFHLB010000005">
    <property type="protein sequence ID" value="MBN3577189.1"/>
    <property type="molecule type" value="Genomic_DNA"/>
</dbReference>
<proteinExistence type="predicted"/>
<dbReference type="RefSeq" id="WP_206369299.1">
    <property type="nucleotide sequence ID" value="NZ_CAWPTM010000112.1"/>
</dbReference>
<keyword evidence="1" id="KW-0812">Transmembrane</keyword>
<dbReference type="InterPro" id="IPR012495">
    <property type="entry name" value="TadE-like_dom"/>
</dbReference>
<feature type="domain" description="TadE-like" evidence="2">
    <location>
        <begin position="8"/>
        <end position="50"/>
    </location>
</feature>
<accession>A0ABS2ZZ17</accession>
<reference evidence="3 4" key="1">
    <citation type="submission" date="2021-02" db="EMBL/GenBank/DDBJ databases">
        <title>Draft Genome Sequences of 5 Vibrio neptunius Strains Isolated From of Bivalve Hatcheries.</title>
        <authorList>
            <person name="Galvis F."/>
            <person name="Barja J.L."/>
            <person name="Lemos M.L."/>
            <person name="Balado M."/>
        </authorList>
    </citation>
    <scope>NUCLEOTIDE SEQUENCE [LARGE SCALE GENOMIC DNA]</scope>
    <source>
        <strain evidence="3 4">PP-145.98</strain>
    </source>
</reference>
<keyword evidence="1" id="KW-0472">Membrane</keyword>
<keyword evidence="1" id="KW-1133">Transmembrane helix</keyword>
<feature type="transmembrane region" description="Helical" evidence="1">
    <location>
        <begin position="12"/>
        <end position="36"/>
    </location>
</feature>
<comment type="caution">
    <text evidence="3">The sequence shown here is derived from an EMBL/GenBank/DDBJ whole genome shotgun (WGS) entry which is preliminary data.</text>
</comment>
<protein>
    <submittedName>
        <fullName evidence="3">Pilus assembly protein</fullName>
    </submittedName>
</protein>
<name>A0ABS2ZZ17_9VIBR</name>
<organism evidence="3 4">
    <name type="scientific">Vibrio neptunius</name>
    <dbReference type="NCBI Taxonomy" id="170651"/>
    <lineage>
        <taxon>Bacteria</taxon>
        <taxon>Pseudomonadati</taxon>
        <taxon>Pseudomonadota</taxon>
        <taxon>Gammaproteobacteria</taxon>
        <taxon>Vibrionales</taxon>
        <taxon>Vibrionaceae</taxon>
        <taxon>Vibrio</taxon>
    </lineage>
</organism>
<gene>
    <name evidence="3" type="ORF">JYA62_05840</name>
</gene>
<evidence type="ECO:0000313" key="4">
    <source>
        <dbReference type="Proteomes" id="UP000779070"/>
    </source>
</evidence>
<keyword evidence="4" id="KW-1185">Reference proteome</keyword>
<dbReference type="Pfam" id="PF07811">
    <property type="entry name" value="TadE"/>
    <property type="match status" value="1"/>
</dbReference>
<sequence length="144" mass="16229">MAMKRHSGSQTIEFAMVIVPLMIVLLATFEFVRLMWVTMIFESAVNAAVREIRTLPPSTMLDNQIRDRIASFPLLDLEKIDIDPPRYSDSVQSLAVGRKVTPLSAVMTEYQIHYRFTFLLVPALSETFPSVASLSRTVLVSHDA</sequence>
<dbReference type="Proteomes" id="UP000779070">
    <property type="component" value="Unassembled WGS sequence"/>
</dbReference>
<evidence type="ECO:0000259" key="2">
    <source>
        <dbReference type="Pfam" id="PF07811"/>
    </source>
</evidence>
<evidence type="ECO:0000313" key="3">
    <source>
        <dbReference type="EMBL" id="MBN3577189.1"/>
    </source>
</evidence>
<evidence type="ECO:0000256" key="1">
    <source>
        <dbReference type="SAM" id="Phobius"/>
    </source>
</evidence>